<feature type="compositionally biased region" description="Pro residues" evidence="2">
    <location>
        <begin position="296"/>
        <end position="307"/>
    </location>
</feature>
<feature type="region of interest" description="Disordered" evidence="2">
    <location>
        <begin position="393"/>
        <end position="429"/>
    </location>
</feature>
<proteinExistence type="predicted"/>
<dbReference type="Pfam" id="PF02493">
    <property type="entry name" value="MORN"/>
    <property type="match status" value="3"/>
</dbReference>
<evidence type="ECO:0000259" key="3">
    <source>
        <dbReference type="Pfam" id="PF00656"/>
    </source>
</evidence>
<dbReference type="InterPro" id="IPR052039">
    <property type="entry name" value="Caspase-related_regulators"/>
</dbReference>
<sequence length="589" mass="61143">MARGCRDYEGWNAVTKTAPSTASHTDRRPAGRWRRRLKATALTAALLTALPFGGMQGGGAQAETGKRVALVIDNGRYTALNSRSDQAAGNASAMASALRSAGFSVTRADNVGRVAMESALERFREALSGADLGFVYYTGLAVGLGEREFLLPADAAPTGAEDLPRAALDLDGLLSDLRDSGRKAVVVIDPGVADALSQRVGGGALGTPMEADGLFVVYAHRPGVPPVPPKTAKGPNAFTAALAREMVKPGVAFRDSLAEVARAVAERSDGRQLPWLQDRLGSNLVLVPAVAAAKPPATPPTTPPTAPAPSATAPKEPPAVTTPSLPPGEYEMAKAGVLFDRPAVGARGVAQLAAGSAVTVLESVPEGSWLRVRDSAGRTGYLTAGALAARWADPSPQAARARGPVEAGPSFGDPGMEQGMELPTAGNSDPIQTERPRGFAGAAPGTGFSTPDGPAVEAEQQAMRALGDARTAAERARSRPDSRYWSYGFSGGDRYEGTWAQSSSNAGANPALGRPIRQGTGVYRFVNGQTYEGEWSGDLMSGFGVMTFTDGSRFAGRFRDGQPDGPGIFHYANGGQSAGMWRGSVRLDQ</sequence>
<dbReference type="InterPro" id="IPR003409">
    <property type="entry name" value="MORN"/>
</dbReference>
<evidence type="ECO:0000256" key="2">
    <source>
        <dbReference type="SAM" id="MobiDB-lite"/>
    </source>
</evidence>
<dbReference type="AlphaFoldDB" id="A0A5A9GBJ7"/>
<dbReference type="Pfam" id="PF00656">
    <property type="entry name" value="Peptidase_C14"/>
    <property type="match status" value="1"/>
</dbReference>
<dbReference type="PANTHER" id="PTHR22576">
    <property type="entry name" value="MUCOSA ASSOCIATED LYMPHOID TISSUE LYMPHOMA TRANSLOCATION PROTEIN 1/PARACASPASE"/>
    <property type="match status" value="1"/>
</dbReference>
<dbReference type="EMBL" id="VTTN01000020">
    <property type="protein sequence ID" value="KAA0591777.1"/>
    <property type="molecule type" value="Genomic_DNA"/>
</dbReference>
<protein>
    <recommendedName>
        <fullName evidence="3">Peptidase C14 caspase domain-containing protein</fullName>
    </recommendedName>
</protein>
<evidence type="ECO:0000256" key="1">
    <source>
        <dbReference type="ARBA" id="ARBA00022737"/>
    </source>
</evidence>
<dbReference type="GO" id="GO:0004197">
    <property type="term" value="F:cysteine-type endopeptidase activity"/>
    <property type="evidence" value="ECO:0007669"/>
    <property type="project" value="InterPro"/>
</dbReference>
<dbReference type="InterPro" id="IPR011600">
    <property type="entry name" value="Pept_C14_caspase"/>
</dbReference>
<accession>A0A5A9GBJ7</accession>
<evidence type="ECO:0000313" key="4">
    <source>
        <dbReference type="EMBL" id="KAA0591777.1"/>
    </source>
</evidence>
<feature type="domain" description="Peptidase C14 caspase" evidence="3">
    <location>
        <begin position="66"/>
        <end position="280"/>
    </location>
</feature>
<reference evidence="4 5" key="1">
    <citation type="submission" date="2019-08" db="EMBL/GenBank/DDBJ databases">
        <authorList>
            <person name="Grouzdev D."/>
            <person name="Tikhonova E."/>
            <person name="Kravchenko I."/>
        </authorList>
    </citation>
    <scope>NUCLEOTIDE SEQUENCE [LARGE SCALE GENOMIC DNA]</scope>
    <source>
        <strain evidence="4 5">59b</strain>
    </source>
</reference>
<keyword evidence="5" id="KW-1185">Reference proteome</keyword>
<comment type="caution">
    <text evidence="4">The sequence shown here is derived from an EMBL/GenBank/DDBJ whole genome shotgun (WGS) entry which is preliminary data.</text>
</comment>
<dbReference type="SUPFAM" id="SSF52129">
    <property type="entry name" value="Caspase-like"/>
    <property type="match status" value="1"/>
</dbReference>
<feature type="region of interest" description="Disordered" evidence="2">
    <location>
        <begin position="293"/>
        <end position="327"/>
    </location>
</feature>
<dbReference type="GO" id="GO:0006508">
    <property type="term" value="P:proteolysis"/>
    <property type="evidence" value="ECO:0007669"/>
    <property type="project" value="InterPro"/>
</dbReference>
<dbReference type="SMART" id="SM00698">
    <property type="entry name" value="MORN"/>
    <property type="match status" value="3"/>
</dbReference>
<organism evidence="4 5">
    <name type="scientific">Azospirillum lipoferum</name>
    <dbReference type="NCBI Taxonomy" id="193"/>
    <lineage>
        <taxon>Bacteria</taxon>
        <taxon>Pseudomonadati</taxon>
        <taxon>Pseudomonadota</taxon>
        <taxon>Alphaproteobacteria</taxon>
        <taxon>Rhodospirillales</taxon>
        <taxon>Azospirillaceae</taxon>
        <taxon>Azospirillum</taxon>
    </lineage>
</organism>
<dbReference type="Gene3D" id="2.20.110.10">
    <property type="entry name" value="Histone H3 K4-specific methyltransferase SET7/9 N-terminal domain"/>
    <property type="match status" value="1"/>
</dbReference>
<dbReference type="OrthoDB" id="7159040at2"/>
<dbReference type="Proteomes" id="UP000324927">
    <property type="component" value="Unassembled WGS sequence"/>
</dbReference>
<dbReference type="InterPro" id="IPR029030">
    <property type="entry name" value="Caspase-like_dom_sf"/>
</dbReference>
<evidence type="ECO:0000313" key="5">
    <source>
        <dbReference type="Proteomes" id="UP000324927"/>
    </source>
</evidence>
<dbReference type="Gene3D" id="3.40.50.1460">
    <property type="match status" value="1"/>
</dbReference>
<gene>
    <name evidence="4" type="ORF">FZ942_30480</name>
</gene>
<dbReference type="PANTHER" id="PTHR22576:SF37">
    <property type="entry name" value="MUCOSA-ASSOCIATED LYMPHOID TISSUE LYMPHOMA TRANSLOCATION PROTEIN 1"/>
    <property type="match status" value="1"/>
</dbReference>
<dbReference type="SUPFAM" id="SSF82185">
    <property type="entry name" value="Histone H3 K4-specific methyltransferase SET7/9 N-terminal domain"/>
    <property type="match status" value="1"/>
</dbReference>
<keyword evidence="1" id="KW-0677">Repeat</keyword>
<name>A0A5A9GBJ7_AZOLI</name>